<reference evidence="2" key="3">
    <citation type="submission" date="2020-12" db="UniProtKB">
        <authorList>
            <consortium name="EnsemblPlants"/>
        </authorList>
    </citation>
    <scope>IDENTIFICATION</scope>
</reference>
<reference evidence="1 3" key="2">
    <citation type="journal article" date="2018" name="Plant J.">
        <title>The Physcomitrella patens chromosome-scale assembly reveals moss genome structure and evolution.</title>
        <authorList>
            <person name="Lang D."/>
            <person name="Ullrich K.K."/>
            <person name="Murat F."/>
            <person name="Fuchs J."/>
            <person name="Jenkins J."/>
            <person name="Haas F.B."/>
            <person name="Piednoel M."/>
            <person name="Gundlach H."/>
            <person name="Van Bel M."/>
            <person name="Meyberg R."/>
            <person name="Vives C."/>
            <person name="Morata J."/>
            <person name="Symeonidi A."/>
            <person name="Hiss M."/>
            <person name="Muchero W."/>
            <person name="Kamisugi Y."/>
            <person name="Saleh O."/>
            <person name="Blanc G."/>
            <person name="Decker E.L."/>
            <person name="van Gessel N."/>
            <person name="Grimwood J."/>
            <person name="Hayes R.D."/>
            <person name="Graham S.W."/>
            <person name="Gunter L.E."/>
            <person name="McDaniel S.F."/>
            <person name="Hoernstein S.N.W."/>
            <person name="Larsson A."/>
            <person name="Li F.W."/>
            <person name="Perroud P.F."/>
            <person name="Phillips J."/>
            <person name="Ranjan P."/>
            <person name="Rokshar D.S."/>
            <person name="Rothfels C.J."/>
            <person name="Schneider L."/>
            <person name="Shu S."/>
            <person name="Stevenson D.W."/>
            <person name="Thummler F."/>
            <person name="Tillich M."/>
            <person name="Villarreal Aguilar J.C."/>
            <person name="Widiez T."/>
            <person name="Wong G.K."/>
            <person name="Wymore A."/>
            <person name="Zhang Y."/>
            <person name="Zimmer A.D."/>
            <person name="Quatrano R.S."/>
            <person name="Mayer K.F.X."/>
            <person name="Goodstein D."/>
            <person name="Casacuberta J.M."/>
            <person name="Vandepoele K."/>
            <person name="Reski R."/>
            <person name="Cuming A.C."/>
            <person name="Tuskan G.A."/>
            <person name="Maumus F."/>
            <person name="Salse J."/>
            <person name="Schmutz J."/>
            <person name="Rensing S.A."/>
        </authorList>
    </citation>
    <scope>NUCLEOTIDE SEQUENCE [LARGE SCALE GENOMIC DNA]</scope>
    <source>
        <strain evidence="2 3">cv. Gransden 2004</strain>
    </source>
</reference>
<reference evidence="1 3" key="1">
    <citation type="journal article" date="2008" name="Science">
        <title>The Physcomitrella genome reveals evolutionary insights into the conquest of land by plants.</title>
        <authorList>
            <person name="Rensing S."/>
            <person name="Lang D."/>
            <person name="Zimmer A."/>
            <person name="Terry A."/>
            <person name="Salamov A."/>
            <person name="Shapiro H."/>
            <person name="Nishiyama T."/>
            <person name="Perroud P.-F."/>
            <person name="Lindquist E."/>
            <person name="Kamisugi Y."/>
            <person name="Tanahashi T."/>
            <person name="Sakakibara K."/>
            <person name="Fujita T."/>
            <person name="Oishi K."/>
            <person name="Shin-I T."/>
            <person name="Kuroki Y."/>
            <person name="Toyoda A."/>
            <person name="Suzuki Y."/>
            <person name="Hashimoto A."/>
            <person name="Yamaguchi K."/>
            <person name="Sugano A."/>
            <person name="Kohara Y."/>
            <person name="Fujiyama A."/>
            <person name="Anterola A."/>
            <person name="Aoki S."/>
            <person name="Ashton N."/>
            <person name="Barbazuk W.B."/>
            <person name="Barker E."/>
            <person name="Bennetzen J."/>
            <person name="Bezanilla M."/>
            <person name="Blankenship R."/>
            <person name="Cho S.H."/>
            <person name="Dutcher S."/>
            <person name="Estelle M."/>
            <person name="Fawcett J.A."/>
            <person name="Gundlach H."/>
            <person name="Hanada K."/>
            <person name="Heyl A."/>
            <person name="Hicks K.A."/>
            <person name="Hugh J."/>
            <person name="Lohr M."/>
            <person name="Mayer K."/>
            <person name="Melkozernov A."/>
            <person name="Murata T."/>
            <person name="Nelson D."/>
            <person name="Pils B."/>
            <person name="Prigge M."/>
            <person name="Reiss B."/>
            <person name="Renner T."/>
            <person name="Rombauts S."/>
            <person name="Rushton P."/>
            <person name="Sanderfoot A."/>
            <person name="Schween G."/>
            <person name="Shiu S.-H."/>
            <person name="Stueber K."/>
            <person name="Theodoulou F.L."/>
            <person name="Tu H."/>
            <person name="Van de Peer Y."/>
            <person name="Verrier P.J."/>
            <person name="Waters E."/>
            <person name="Wood A."/>
            <person name="Yang L."/>
            <person name="Cove D."/>
            <person name="Cuming A."/>
            <person name="Hasebe M."/>
            <person name="Lucas S."/>
            <person name="Mishler D.B."/>
            <person name="Reski R."/>
            <person name="Grigoriev I."/>
            <person name="Quatrano R.S."/>
            <person name="Boore J.L."/>
        </authorList>
    </citation>
    <scope>NUCLEOTIDE SEQUENCE [LARGE SCALE GENOMIC DNA]</scope>
    <source>
        <strain evidence="2 3">cv. Gransden 2004</strain>
    </source>
</reference>
<dbReference type="Gramene" id="Pp3c23_21920V3.2">
    <property type="protein sequence ID" value="Pp3c23_21920V3.2"/>
    <property type="gene ID" value="Pp3c23_21920"/>
</dbReference>
<sequence>MGLDSLGIKRVQAGAEGAVPERSEQGQSHFPQRGGFAALDDEETVACIEEEPLPTNSEILIIGVLGSDRDRVPTSRSRQRGAVQENKRCRGRGCVHPEKCAVLKDSHVNYVHEFVYSHLTRNKSLHVLNESSRRNAIVSFVQSSPSIHKVNIFIGVEKQLIRAEHLERIQKHISPGNPQREQMAVTGLGREEEVSARAAGVSTSKSLTARSVMR</sequence>
<evidence type="ECO:0000313" key="3">
    <source>
        <dbReference type="Proteomes" id="UP000006727"/>
    </source>
</evidence>
<dbReference type="Gramene" id="Pp3c23_21920V3.1">
    <property type="protein sequence ID" value="Pp3c23_21920V3.1"/>
    <property type="gene ID" value="Pp3c23_21920"/>
</dbReference>
<protein>
    <submittedName>
        <fullName evidence="1 2">Uncharacterized protein</fullName>
    </submittedName>
</protein>
<evidence type="ECO:0000313" key="1">
    <source>
        <dbReference type="EMBL" id="PNR29722.1"/>
    </source>
</evidence>
<dbReference type="Proteomes" id="UP000006727">
    <property type="component" value="Chromosome 23"/>
</dbReference>
<dbReference type="EnsemblPlants" id="Pp3c23_21920V3.1">
    <property type="protein sequence ID" value="Pp3c23_21920V3.1"/>
    <property type="gene ID" value="Pp3c23_21920"/>
</dbReference>
<dbReference type="EMBL" id="ABEU02000023">
    <property type="protein sequence ID" value="PNR29722.1"/>
    <property type="molecule type" value="Genomic_DNA"/>
</dbReference>
<dbReference type="EnsemblPlants" id="Pp3c23_21920V3.2">
    <property type="protein sequence ID" value="Pp3c23_21920V3.2"/>
    <property type="gene ID" value="Pp3c23_21920"/>
</dbReference>
<name>A0A2K1IKB6_PHYPA</name>
<gene>
    <name evidence="1" type="ORF">PHYPA_028416</name>
</gene>
<dbReference type="InParanoid" id="A0A2K1IKB6"/>
<keyword evidence="3" id="KW-1185">Reference proteome</keyword>
<accession>A0A2K1IKB6</accession>
<evidence type="ECO:0000313" key="2">
    <source>
        <dbReference type="EnsemblPlants" id="Pp3c23_21920V3.1"/>
    </source>
</evidence>
<proteinExistence type="predicted"/>
<organism evidence="1">
    <name type="scientific">Physcomitrium patens</name>
    <name type="common">Spreading-leaved earth moss</name>
    <name type="synonym">Physcomitrella patens</name>
    <dbReference type="NCBI Taxonomy" id="3218"/>
    <lineage>
        <taxon>Eukaryota</taxon>
        <taxon>Viridiplantae</taxon>
        <taxon>Streptophyta</taxon>
        <taxon>Embryophyta</taxon>
        <taxon>Bryophyta</taxon>
        <taxon>Bryophytina</taxon>
        <taxon>Bryopsida</taxon>
        <taxon>Funariidae</taxon>
        <taxon>Funariales</taxon>
        <taxon>Funariaceae</taxon>
        <taxon>Physcomitrium</taxon>
    </lineage>
</organism>
<dbReference type="AlphaFoldDB" id="A0A2K1IKB6"/>